<feature type="compositionally biased region" description="Basic and acidic residues" evidence="1">
    <location>
        <begin position="101"/>
        <end position="113"/>
    </location>
</feature>
<feature type="region of interest" description="Disordered" evidence="1">
    <location>
        <begin position="73"/>
        <end position="113"/>
    </location>
</feature>
<dbReference type="CDD" id="cd04458">
    <property type="entry name" value="CSP_CDS"/>
    <property type="match status" value="1"/>
</dbReference>
<dbReference type="GO" id="GO:0005829">
    <property type="term" value="C:cytosol"/>
    <property type="evidence" value="ECO:0007669"/>
    <property type="project" value="UniProtKB-ARBA"/>
</dbReference>
<dbReference type="EMBL" id="CP036298">
    <property type="protein sequence ID" value="QDV27355.1"/>
    <property type="molecule type" value="Genomic_DNA"/>
</dbReference>
<dbReference type="AlphaFoldDB" id="A0A518GFI0"/>
<proteinExistence type="predicted"/>
<dbReference type="InterPro" id="IPR002059">
    <property type="entry name" value="CSP_DNA-bd"/>
</dbReference>
<dbReference type="PROSITE" id="PS51857">
    <property type="entry name" value="CSD_2"/>
    <property type="match status" value="1"/>
</dbReference>
<dbReference type="InterPro" id="IPR012340">
    <property type="entry name" value="NA-bd_OB-fold"/>
</dbReference>
<name>A0A518GFI0_9BACT</name>
<evidence type="ECO:0000256" key="1">
    <source>
        <dbReference type="SAM" id="MobiDB-lite"/>
    </source>
</evidence>
<dbReference type="OrthoDB" id="270195at2"/>
<dbReference type="InterPro" id="IPR011129">
    <property type="entry name" value="CSD"/>
</dbReference>
<protein>
    <submittedName>
        <fullName evidence="3">Cold shock protein CspE</fullName>
    </submittedName>
</protein>
<dbReference type="Pfam" id="PF00313">
    <property type="entry name" value="CSD"/>
    <property type="match status" value="1"/>
</dbReference>
<dbReference type="RefSeq" id="WP_145084619.1">
    <property type="nucleotide sequence ID" value="NZ_CP036298.1"/>
</dbReference>
<dbReference type="SMART" id="SM00357">
    <property type="entry name" value="CSP"/>
    <property type="match status" value="1"/>
</dbReference>
<gene>
    <name evidence="3" type="ORF">Q31a_57430</name>
</gene>
<evidence type="ECO:0000313" key="3">
    <source>
        <dbReference type="EMBL" id="QDV27355.1"/>
    </source>
</evidence>
<reference evidence="3 4" key="1">
    <citation type="submission" date="2019-02" db="EMBL/GenBank/DDBJ databases">
        <title>Deep-cultivation of Planctomycetes and their phenomic and genomic characterization uncovers novel biology.</title>
        <authorList>
            <person name="Wiegand S."/>
            <person name="Jogler M."/>
            <person name="Boedeker C."/>
            <person name="Pinto D."/>
            <person name="Vollmers J."/>
            <person name="Rivas-Marin E."/>
            <person name="Kohn T."/>
            <person name="Peeters S.H."/>
            <person name="Heuer A."/>
            <person name="Rast P."/>
            <person name="Oberbeckmann S."/>
            <person name="Bunk B."/>
            <person name="Jeske O."/>
            <person name="Meyerdierks A."/>
            <person name="Storesund J.E."/>
            <person name="Kallscheuer N."/>
            <person name="Luecker S."/>
            <person name="Lage O.M."/>
            <person name="Pohl T."/>
            <person name="Merkel B.J."/>
            <person name="Hornburger P."/>
            <person name="Mueller R.-W."/>
            <person name="Bruemmer F."/>
            <person name="Labrenz M."/>
            <person name="Spormann A.M."/>
            <person name="Op den Camp H."/>
            <person name="Overmann J."/>
            <person name="Amann R."/>
            <person name="Jetten M.S.M."/>
            <person name="Mascher T."/>
            <person name="Medema M.H."/>
            <person name="Devos D.P."/>
            <person name="Kaster A.-K."/>
            <person name="Ovreas L."/>
            <person name="Rohde M."/>
            <person name="Galperin M.Y."/>
            <person name="Jogler C."/>
        </authorList>
    </citation>
    <scope>NUCLEOTIDE SEQUENCE [LARGE SCALE GENOMIC DNA]</scope>
    <source>
        <strain evidence="3 4">Q31a</strain>
    </source>
</reference>
<feature type="compositionally biased region" description="Basic residues" evidence="1">
    <location>
        <begin position="89"/>
        <end position="100"/>
    </location>
</feature>
<organism evidence="3 4">
    <name type="scientific">Aureliella helgolandensis</name>
    <dbReference type="NCBI Taxonomy" id="2527968"/>
    <lineage>
        <taxon>Bacteria</taxon>
        <taxon>Pseudomonadati</taxon>
        <taxon>Planctomycetota</taxon>
        <taxon>Planctomycetia</taxon>
        <taxon>Pirellulales</taxon>
        <taxon>Pirellulaceae</taxon>
        <taxon>Aureliella</taxon>
    </lineage>
</organism>
<keyword evidence="4" id="KW-1185">Reference proteome</keyword>
<evidence type="ECO:0000313" key="4">
    <source>
        <dbReference type="Proteomes" id="UP000318017"/>
    </source>
</evidence>
<accession>A0A518GFI0</accession>
<feature type="domain" description="CSD" evidence="2">
    <location>
        <begin position="1"/>
        <end position="70"/>
    </location>
</feature>
<sequence length="113" mass="13272">MRIGQVVKVIPEKKIGFIHSEDLHEDVFFHFSKVTKVGTLDLQEGDEVEYEIDELAKLQKQRLQATSVRRSVRPLAMRLQPSDAPELKAHHHPKARRRRPTWRDKEDPKQEDV</sequence>
<dbReference type="SUPFAM" id="SSF50249">
    <property type="entry name" value="Nucleic acid-binding proteins"/>
    <property type="match status" value="1"/>
</dbReference>
<dbReference type="Gene3D" id="2.40.50.140">
    <property type="entry name" value="Nucleic acid-binding proteins"/>
    <property type="match status" value="1"/>
</dbReference>
<dbReference type="GO" id="GO:0003676">
    <property type="term" value="F:nucleic acid binding"/>
    <property type="evidence" value="ECO:0007669"/>
    <property type="project" value="InterPro"/>
</dbReference>
<dbReference type="KEGG" id="ahel:Q31a_57430"/>
<evidence type="ECO:0000259" key="2">
    <source>
        <dbReference type="PROSITE" id="PS51857"/>
    </source>
</evidence>
<dbReference type="Proteomes" id="UP000318017">
    <property type="component" value="Chromosome"/>
</dbReference>